<dbReference type="AlphaFoldDB" id="A0A557XGQ3"/>
<keyword evidence="3" id="KW-1185">Reference proteome</keyword>
<protein>
    <recommendedName>
        <fullName evidence="4">MFS transporter</fullName>
    </recommendedName>
</protein>
<evidence type="ECO:0000256" key="1">
    <source>
        <dbReference type="SAM" id="Phobius"/>
    </source>
</evidence>
<dbReference type="Gene3D" id="1.20.1250.20">
    <property type="entry name" value="MFS general substrate transporter like domains"/>
    <property type="match status" value="1"/>
</dbReference>
<sequence>MLRGNRIAVGNPENSLTWDAGNNVIARRNLLWSIVTSHVVFSVWSLWSVTALFMPRSVYGFSTGDKLLLGATASLVGALARLLYPMANARLGCRDWAD</sequence>
<keyword evidence="1" id="KW-0472">Membrane</keyword>
<organism evidence="2 3">
    <name type="scientific">Mycobacterium helveticum</name>
    <dbReference type="NCBI Taxonomy" id="2592811"/>
    <lineage>
        <taxon>Bacteria</taxon>
        <taxon>Bacillati</taxon>
        <taxon>Actinomycetota</taxon>
        <taxon>Actinomycetes</taxon>
        <taxon>Mycobacteriales</taxon>
        <taxon>Mycobacteriaceae</taxon>
        <taxon>Mycobacterium</taxon>
    </lineage>
</organism>
<keyword evidence="1" id="KW-0812">Transmembrane</keyword>
<evidence type="ECO:0008006" key="4">
    <source>
        <dbReference type="Google" id="ProtNLM"/>
    </source>
</evidence>
<evidence type="ECO:0000313" key="3">
    <source>
        <dbReference type="Proteomes" id="UP000320513"/>
    </source>
</evidence>
<dbReference type="EMBL" id="VMQU01000110">
    <property type="protein sequence ID" value="TVS84851.1"/>
    <property type="molecule type" value="Genomic_DNA"/>
</dbReference>
<feature type="transmembrane region" description="Helical" evidence="1">
    <location>
        <begin position="30"/>
        <end position="47"/>
    </location>
</feature>
<dbReference type="SUPFAM" id="SSF103473">
    <property type="entry name" value="MFS general substrate transporter"/>
    <property type="match status" value="1"/>
</dbReference>
<evidence type="ECO:0000313" key="2">
    <source>
        <dbReference type="EMBL" id="TVS84851.1"/>
    </source>
</evidence>
<keyword evidence="1" id="KW-1133">Transmembrane helix</keyword>
<proteinExistence type="predicted"/>
<dbReference type="InterPro" id="IPR036259">
    <property type="entry name" value="MFS_trans_sf"/>
</dbReference>
<dbReference type="Proteomes" id="UP000320513">
    <property type="component" value="Unassembled WGS sequence"/>
</dbReference>
<reference evidence="2 3" key="1">
    <citation type="submission" date="2019-07" db="EMBL/GenBank/DDBJ databases">
        <title>New Mycobacterium species.</title>
        <authorList>
            <person name="Tortoli E."/>
            <person name="Ghielmetti G."/>
            <person name="Friedel U."/>
            <person name="Trovato A."/>
        </authorList>
    </citation>
    <scope>NUCLEOTIDE SEQUENCE [LARGE SCALE GENOMIC DNA]</scope>
    <source>
        <strain evidence="2 3">16-83</strain>
    </source>
</reference>
<comment type="caution">
    <text evidence="2">The sequence shown here is derived from an EMBL/GenBank/DDBJ whole genome shotgun (WGS) entry which is preliminary data.</text>
</comment>
<gene>
    <name evidence="2" type="ORF">FPZ47_20955</name>
</gene>
<accession>A0A557XGQ3</accession>
<feature type="transmembrane region" description="Helical" evidence="1">
    <location>
        <begin position="67"/>
        <end position="84"/>
    </location>
</feature>
<dbReference type="OrthoDB" id="9771451at2"/>
<name>A0A557XGQ3_9MYCO</name>